<dbReference type="AlphaFoldDB" id="A0A9P0H723"/>
<sequence length="175" mass="20100">MEDSCVMESSDVRIYSCINQNLHHKCPTSIDCWGKEMISSEGQKLESSNSSRQLLKGRKGLTRSRSNSKKPVTRLLRSNLKIYTADVSLSLGQFNSKSKRKHGRNLYAATPQKREPYQPLCEPITPEPLDDPQPPNKNQYVDFHIQLNDKLKEILDALVITGEEFRQRGTYFQRT</sequence>
<protein>
    <submittedName>
        <fullName evidence="2">Uncharacterized protein</fullName>
    </submittedName>
</protein>
<evidence type="ECO:0000256" key="1">
    <source>
        <dbReference type="SAM" id="MobiDB-lite"/>
    </source>
</evidence>
<evidence type="ECO:0000313" key="3">
    <source>
        <dbReference type="Proteomes" id="UP001152798"/>
    </source>
</evidence>
<keyword evidence="3" id="KW-1185">Reference proteome</keyword>
<organism evidence="2 3">
    <name type="scientific">Nezara viridula</name>
    <name type="common">Southern green stink bug</name>
    <name type="synonym">Cimex viridulus</name>
    <dbReference type="NCBI Taxonomy" id="85310"/>
    <lineage>
        <taxon>Eukaryota</taxon>
        <taxon>Metazoa</taxon>
        <taxon>Ecdysozoa</taxon>
        <taxon>Arthropoda</taxon>
        <taxon>Hexapoda</taxon>
        <taxon>Insecta</taxon>
        <taxon>Pterygota</taxon>
        <taxon>Neoptera</taxon>
        <taxon>Paraneoptera</taxon>
        <taxon>Hemiptera</taxon>
        <taxon>Heteroptera</taxon>
        <taxon>Panheteroptera</taxon>
        <taxon>Pentatomomorpha</taxon>
        <taxon>Pentatomoidea</taxon>
        <taxon>Pentatomidae</taxon>
        <taxon>Pentatominae</taxon>
        <taxon>Nezara</taxon>
    </lineage>
</organism>
<evidence type="ECO:0000313" key="2">
    <source>
        <dbReference type="EMBL" id="CAH1396601.1"/>
    </source>
</evidence>
<accession>A0A9P0H723</accession>
<dbReference type="Proteomes" id="UP001152798">
    <property type="component" value="Chromosome 3"/>
</dbReference>
<feature type="compositionally biased region" description="Basic residues" evidence="1">
    <location>
        <begin position="55"/>
        <end position="70"/>
    </location>
</feature>
<name>A0A9P0H723_NEZVI</name>
<feature type="compositionally biased region" description="Polar residues" evidence="1">
    <location>
        <begin position="41"/>
        <end position="53"/>
    </location>
</feature>
<proteinExistence type="predicted"/>
<gene>
    <name evidence="2" type="ORF">NEZAVI_LOCUS6642</name>
</gene>
<dbReference type="EMBL" id="OV725079">
    <property type="protein sequence ID" value="CAH1396601.1"/>
    <property type="molecule type" value="Genomic_DNA"/>
</dbReference>
<reference evidence="2" key="1">
    <citation type="submission" date="2022-01" db="EMBL/GenBank/DDBJ databases">
        <authorList>
            <person name="King R."/>
        </authorList>
    </citation>
    <scope>NUCLEOTIDE SEQUENCE</scope>
</reference>
<feature type="region of interest" description="Disordered" evidence="1">
    <location>
        <begin position="41"/>
        <end position="70"/>
    </location>
</feature>